<accession>A0A7W7ZQR1</accession>
<organism evidence="1 2">
    <name type="scientific">Granulicella mallensis</name>
    <dbReference type="NCBI Taxonomy" id="940614"/>
    <lineage>
        <taxon>Bacteria</taxon>
        <taxon>Pseudomonadati</taxon>
        <taxon>Acidobacteriota</taxon>
        <taxon>Terriglobia</taxon>
        <taxon>Terriglobales</taxon>
        <taxon>Acidobacteriaceae</taxon>
        <taxon>Granulicella</taxon>
    </lineage>
</organism>
<comment type="caution">
    <text evidence="1">The sequence shown here is derived from an EMBL/GenBank/DDBJ whole genome shotgun (WGS) entry which is preliminary data.</text>
</comment>
<reference evidence="1 2" key="1">
    <citation type="submission" date="2020-08" db="EMBL/GenBank/DDBJ databases">
        <title>Genomic Encyclopedia of Type Strains, Phase IV (KMG-V): Genome sequencing to study the core and pangenomes of soil and plant-associated prokaryotes.</title>
        <authorList>
            <person name="Whitman W."/>
        </authorList>
    </citation>
    <scope>NUCLEOTIDE SEQUENCE [LARGE SCALE GENOMIC DNA]</scope>
    <source>
        <strain evidence="1 2">X5P3</strain>
    </source>
</reference>
<sequence>MWPLGLGLLSAADKRPGAKARFLPWPLFRSLKATAPSVSLMLKHQGTRFALCSTGHYGSPNKLKTVGTDIKCRRSY</sequence>
<evidence type="ECO:0000313" key="1">
    <source>
        <dbReference type="EMBL" id="MBB5064049.1"/>
    </source>
</evidence>
<name>A0A7W7ZQR1_9BACT</name>
<proteinExistence type="predicted"/>
<evidence type="ECO:0000313" key="2">
    <source>
        <dbReference type="Proteomes" id="UP000584867"/>
    </source>
</evidence>
<gene>
    <name evidence="1" type="ORF">HDF15_002397</name>
</gene>
<dbReference type="EMBL" id="JACHIO010000008">
    <property type="protein sequence ID" value="MBB5064049.1"/>
    <property type="molecule type" value="Genomic_DNA"/>
</dbReference>
<dbReference type="Proteomes" id="UP000584867">
    <property type="component" value="Unassembled WGS sequence"/>
</dbReference>
<protein>
    <submittedName>
        <fullName evidence="1">Uncharacterized protein</fullName>
    </submittedName>
</protein>
<dbReference type="AlphaFoldDB" id="A0A7W7ZQR1"/>